<dbReference type="Proteomes" id="UP001529272">
    <property type="component" value="Unassembled WGS sequence"/>
</dbReference>
<dbReference type="EMBL" id="JASZZX010000009">
    <property type="protein sequence ID" value="MDM3926929.1"/>
    <property type="molecule type" value="Genomic_DNA"/>
</dbReference>
<reference evidence="2" key="2">
    <citation type="submission" date="2023-06" db="EMBL/GenBank/DDBJ databases">
        <title>Itaconate inhibition of nontuberculous mycobacteria.</title>
        <authorList>
            <person name="Breen P."/>
            <person name="Zimbric M."/>
            <person name="Caverly L."/>
        </authorList>
    </citation>
    <scope>NUCLEOTIDE SEQUENCE</scope>
    <source>
        <strain evidence="2">FLAC1071</strain>
    </source>
</reference>
<dbReference type="AlphaFoldDB" id="A0A1Y0TDL1"/>
<proteinExistence type="predicted"/>
<dbReference type="EMBL" id="CP015267">
    <property type="protein sequence ID" value="ASL17389.1"/>
    <property type="molecule type" value="Genomic_DNA"/>
</dbReference>
<dbReference type="RefSeq" id="WP_042913549.1">
    <property type="nucleotide sequence ID" value="NZ_CP015267.1"/>
</dbReference>
<evidence type="ECO:0000313" key="1">
    <source>
        <dbReference type="EMBL" id="ASL17389.1"/>
    </source>
</evidence>
<protein>
    <submittedName>
        <fullName evidence="1">Uncharacterized protein</fullName>
    </submittedName>
</protein>
<name>A0A1Y0TDL1_MYCIT</name>
<accession>A0A1Y0TDL1</accession>
<gene>
    <name evidence="1" type="ORF">MYCOZU2_05032</name>
    <name evidence="2" type="ORF">QRB35_12940</name>
</gene>
<sequence length="69" mass="7253">MSISPATLSILRDCRTALATARESAFAAQAGLAGVRKARAAELAEKIADTIAFADRLCFVVQCDLRAGQ</sequence>
<keyword evidence="4" id="KW-1185">Reference proteome</keyword>
<dbReference type="Proteomes" id="UP000198286">
    <property type="component" value="Chromosome"/>
</dbReference>
<reference evidence="1 3" key="1">
    <citation type="journal article" date="2017" name="Lancet Infect. Dis.">
        <title>Global outbreak of severe Mycobacterium chimaera disease after cardiac surgery: a molecular epidemiological study.</title>
        <authorList>
            <person name="van Ingen J."/>
            <person name="Kohl T."/>
            <person name="Kranzer K."/>
            <person name="Hasse B."/>
            <person name="Keller P."/>
            <person name="Szafranska A."/>
            <person name="Hillemann D."/>
            <person name="Chand M."/>
            <person name="Schreiber P."/>
            <person name="Sommerstein R."/>
            <person name="Berger C."/>
            <person name="Genoni M."/>
            <person name="Ruegg C."/>
            <person name="Troillet N."/>
            <person name="Widmer A.F."/>
            <person name="Becker S.L."/>
            <person name="Herrmann M."/>
            <person name="Eckmanns T."/>
            <person name="Haller S."/>
            <person name="Hoeller C."/>
            <person name="Debast S.B."/>
            <person name="Wolfhagen M.J."/>
            <person name="Hopman J."/>
            <person name="Kluytmans J."/>
            <person name="Langelaar M."/>
            <person name="Notermans D.W."/>
            <person name="ten Oever J."/>
            <person name="van den Barselaar P."/>
            <person name="Vonk A.B.A."/>
            <person name="Vos M.C."/>
            <person name="Ahmed N."/>
            <person name="Brown T."/>
            <person name="Crook D."/>
            <person name="Lamagni T."/>
            <person name="Phin N."/>
            <person name="Smith E.G."/>
            <person name="Zambon M."/>
            <person name="Serr A."/>
            <person name="Goetting T."/>
            <person name="Ebner W."/>
            <person name="Thuermer A."/>
            <person name="Utpatel C."/>
            <person name="Sproer C."/>
            <person name="Bunk B."/>
            <person name="Nubel U."/>
            <person name="Bloemberg G."/>
            <person name="Bottger E."/>
            <person name="Niemann S."/>
            <person name="Wagner D."/>
            <person name="Sax H."/>
        </authorList>
    </citation>
    <scope>NUCLEOTIDE SEQUENCE [LARGE SCALE GENOMIC DNA]</scope>
    <source>
        <strain evidence="1 3">ZUERICH-2</strain>
    </source>
</reference>
<organism evidence="1 3">
    <name type="scientific">Mycobacterium intracellulare subsp. chimaera</name>
    <dbReference type="NCBI Taxonomy" id="222805"/>
    <lineage>
        <taxon>Bacteria</taxon>
        <taxon>Bacillati</taxon>
        <taxon>Actinomycetota</taxon>
        <taxon>Actinomycetes</taxon>
        <taxon>Mycobacteriales</taxon>
        <taxon>Mycobacteriaceae</taxon>
        <taxon>Mycobacterium</taxon>
        <taxon>Mycobacterium avium complex (MAC)</taxon>
    </lineage>
</organism>
<evidence type="ECO:0000313" key="3">
    <source>
        <dbReference type="Proteomes" id="UP000198286"/>
    </source>
</evidence>
<evidence type="ECO:0000313" key="2">
    <source>
        <dbReference type="EMBL" id="MDM3926929.1"/>
    </source>
</evidence>
<reference evidence="2" key="3">
    <citation type="submission" date="2023-06" db="EMBL/GenBank/DDBJ databases">
        <authorList>
            <person name="Spilker T."/>
        </authorList>
    </citation>
    <scope>NUCLEOTIDE SEQUENCE</scope>
    <source>
        <strain evidence="2">FLAC1071</strain>
    </source>
</reference>
<evidence type="ECO:0000313" key="4">
    <source>
        <dbReference type="Proteomes" id="UP001529272"/>
    </source>
</evidence>